<gene>
    <name evidence="1" type="ORF">A6A40_07560</name>
</gene>
<name>A0A168Y624_9PROT</name>
<proteinExistence type="predicted"/>
<organism evidence="1 2">
    <name type="scientific">Azospirillum humicireducens</name>
    <dbReference type="NCBI Taxonomy" id="1226968"/>
    <lineage>
        <taxon>Bacteria</taxon>
        <taxon>Pseudomonadati</taxon>
        <taxon>Pseudomonadota</taxon>
        <taxon>Alphaproteobacteria</taxon>
        <taxon>Rhodospirillales</taxon>
        <taxon>Azospirillaceae</taxon>
        <taxon>Azospirillum</taxon>
    </lineage>
</organism>
<accession>A0A168Y624</accession>
<dbReference type="AlphaFoldDB" id="A0A168Y624"/>
<dbReference type="KEGG" id="ahu:A6A40_07560"/>
<evidence type="ECO:0000313" key="1">
    <source>
        <dbReference type="EMBL" id="ANC91777.1"/>
    </source>
</evidence>
<dbReference type="RefSeq" id="WP_063634871.1">
    <property type="nucleotide sequence ID" value="NZ_CP015285.1"/>
</dbReference>
<protein>
    <submittedName>
        <fullName evidence="1">Uncharacterized protein</fullName>
    </submittedName>
</protein>
<keyword evidence="2" id="KW-1185">Reference proteome</keyword>
<sequence length="75" mass="7763">MSKKHVQIGQVFQAVGTAGGRGWRVTATVNLLGIPHARVVSTEDDGVSKTLSCSVLADTSHYRLIASAPQGGMAA</sequence>
<evidence type="ECO:0000313" key="2">
    <source>
        <dbReference type="Proteomes" id="UP000077405"/>
    </source>
</evidence>
<dbReference type="Proteomes" id="UP000077405">
    <property type="component" value="Chromosome"/>
</dbReference>
<dbReference type="EMBL" id="CP015285">
    <property type="protein sequence ID" value="ANC91777.1"/>
    <property type="molecule type" value="Genomic_DNA"/>
</dbReference>
<dbReference type="OrthoDB" id="7361798at2"/>
<reference evidence="1 2" key="1">
    <citation type="journal article" date="2013" name="Int. J. Syst. Evol. Microbiol.">
        <title>Azospirillum humicireducens sp. nov., a nitrogen-fixing bacterium isolated from a microbial fuel cell.</title>
        <authorList>
            <person name="Zhou S."/>
            <person name="Han L."/>
            <person name="Wang Y."/>
            <person name="Yang G."/>
            <person name="Zhuang L."/>
            <person name="Hu P."/>
        </authorList>
    </citation>
    <scope>NUCLEOTIDE SEQUENCE [LARGE SCALE GENOMIC DNA]</scope>
    <source>
        <strain evidence="1 2">SgZ-5</strain>
    </source>
</reference>